<dbReference type="Proteomes" id="UP001501509">
    <property type="component" value="Unassembled WGS sequence"/>
</dbReference>
<evidence type="ECO:0000313" key="3">
    <source>
        <dbReference type="EMBL" id="GAA2634760.1"/>
    </source>
</evidence>
<dbReference type="GO" id="GO:0004497">
    <property type="term" value="F:monooxygenase activity"/>
    <property type="evidence" value="ECO:0007669"/>
    <property type="project" value="UniProtKB-KW"/>
</dbReference>
<feature type="domain" description="FAD-binding" evidence="2">
    <location>
        <begin position="3"/>
        <end position="314"/>
    </location>
</feature>
<dbReference type="Gene3D" id="3.30.9.10">
    <property type="entry name" value="D-Amino Acid Oxidase, subunit A, domain 2"/>
    <property type="match status" value="1"/>
</dbReference>
<keyword evidence="4" id="KW-1185">Reference proteome</keyword>
<comment type="caution">
    <text evidence="3">The sequence shown here is derived from an EMBL/GenBank/DDBJ whole genome shotgun (WGS) entry which is preliminary data.</text>
</comment>
<protein>
    <submittedName>
        <fullName evidence="3">FAD-dependent monooxygenase</fullName>
    </submittedName>
</protein>
<dbReference type="Gene3D" id="3.50.50.60">
    <property type="entry name" value="FAD/NAD(P)-binding domain"/>
    <property type="match status" value="1"/>
</dbReference>
<dbReference type="RefSeq" id="WP_344548403.1">
    <property type="nucleotide sequence ID" value="NZ_BAAATD010000019.1"/>
</dbReference>
<dbReference type="PANTHER" id="PTHR46865">
    <property type="entry name" value="OXIDOREDUCTASE-RELATED"/>
    <property type="match status" value="1"/>
</dbReference>
<gene>
    <name evidence="3" type="ORF">GCM10010411_87000</name>
</gene>
<proteinExistence type="predicted"/>
<dbReference type="PRINTS" id="PR00420">
    <property type="entry name" value="RNGMNOXGNASE"/>
</dbReference>
<feature type="region of interest" description="Disordered" evidence="1">
    <location>
        <begin position="391"/>
        <end position="421"/>
    </location>
</feature>
<keyword evidence="3" id="KW-0560">Oxidoreductase</keyword>
<organism evidence="3 4">
    <name type="scientific">Actinomadura fulvescens</name>
    <dbReference type="NCBI Taxonomy" id="46160"/>
    <lineage>
        <taxon>Bacteria</taxon>
        <taxon>Bacillati</taxon>
        <taxon>Actinomycetota</taxon>
        <taxon>Actinomycetes</taxon>
        <taxon>Streptosporangiales</taxon>
        <taxon>Thermomonosporaceae</taxon>
        <taxon>Actinomadura</taxon>
    </lineage>
</organism>
<dbReference type="InterPro" id="IPR036188">
    <property type="entry name" value="FAD/NAD-bd_sf"/>
</dbReference>
<evidence type="ECO:0000259" key="2">
    <source>
        <dbReference type="Pfam" id="PF01494"/>
    </source>
</evidence>
<dbReference type="InterPro" id="IPR002938">
    <property type="entry name" value="FAD-bd"/>
</dbReference>
<accession>A0ABN3QTD5</accession>
<dbReference type="SUPFAM" id="SSF51905">
    <property type="entry name" value="FAD/NAD(P)-binding domain"/>
    <property type="match status" value="1"/>
</dbReference>
<sequence length="421" mass="45945">MRILISGASVAGPVLAYWLTRHGFCVTVVERAPTLRKTGGHAVDLFWPAMNISEQMGVLARVQERATGASRMTLYREGARRPVHVDLSKVFSATDRHVEIMRDDLSEIYYDVTRDDVEYVFGDSITAISPDGEVRFENAAPRRFDLVVGADGLHSNVRRLVFGDESRFNTFIGAYFGVLTLPNASGLDGELLIHVGVGRTAGMYGARHLGDARALFLFRSEHELDYHHHDVPRQKELLRAAFDGMHSDVDRWLDELDRTPAFYFDSITQLHMDTWSRGRTTLVGDAGYCPGPAVGGSTTLAVVGAYLLAGELARARGDHQRAFPAYQRAMTEHVRGSHAAALSAAKTLIPTSRLGGWGLAQGARLISALPAKPSRTLLRLTTKSARLYNSMTIDDYPPSPTAPAGPEADSADPATAGGRTL</sequence>
<evidence type="ECO:0000313" key="4">
    <source>
        <dbReference type="Proteomes" id="UP001501509"/>
    </source>
</evidence>
<dbReference type="Pfam" id="PF01494">
    <property type="entry name" value="FAD_binding_3"/>
    <property type="match status" value="1"/>
</dbReference>
<dbReference type="EMBL" id="BAAATD010000019">
    <property type="protein sequence ID" value="GAA2634760.1"/>
    <property type="molecule type" value="Genomic_DNA"/>
</dbReference>
<evidence type="ECO:0000256" key="1">
    <source>
        <dbReference type="SAM" id="MobiDB-lite"/>
    </source>
</evidence>
<dbReference type="InterPro" id="IPR051704">
    <property type="entry name" value="FAD_aromatic-hydroxylase"/>
</dbReference>
<name>A0ABN3QTD5_9ACTN</name>
<dbReference type="PANTHER" id="PTHR46865:SF2">
    <property type="entry name" value="MONOOXYGENASE"/>
    <property type="match status" value="1"/>
</dbReference>
<reference evidence="3 4" key="1">
    <citation type="journal article" date="2019" name="Int. J. Syst. Evol. Microbiol.">
        <title>The Global Catalogue of Microorganisms (GCM) 10K type strain sequencing project: providing services to taxonomists for standard genome sequencing and annotation.</title>
        <authorList>
            <consortium name="The Broad Institute Genomics Platform"/>
            <consortium name="The Broad Institute Genome Sequencing Center for Infectious Disease"/>
            <person name="Wu L."/>
            <person name="Ma J."/>
        </authorList>
    </citation>
    <scope>NUCLEOTIDE SEQUENCE [LARGE SCALE GENOMIC DNA]</scope>
    <source>
        <strain evidence="3 4">JCM 6833</strain>
    </source>
</reference>
<keyword evidence="3" id="KW-0503">Monooxygenase</keyword>